<feature type="non-terminal residue" evidence="1">
    <location>
        <position position="97"/>
    </location>
</feature>
<dbReference type="EMBL" id="UINC01147605">
    <property type="protein sequence ID" value="SVD39023.1"/>
    <property type="molecule type" value="Genomic_DNA"/>
</dbReference>
<dbReference type="Gene3D" id="1.10.275.10">
    <property type="entry name" value="Fumarase/aspartase (N-terminal domain)"/>
    <property type="match status" value="1"/>
</dbReference>
<dbReference type="InterPro" id="IPR047136">
    <property type="entry name" value="PurB_bact"/>
</dbReference>
<name>A0A382UXM5_9ZZZZ</name>
<accession>A0A382UXM5</accession>
<dbReference type="GO" id="GO:0003824">
    <property type="term" value="F:catalytic activity"/>
    <property type="evidence" value="ECO:0007669"/>
    <property type="project" value="InterPro"/>
</dbReference>
<organism evidence="1">
    <name type="scientific">marine metagenome</name>
    <dbReference type="NCBI Taxonomy" id="408172"/>
    <lineage>
        <taxon>unclassified sequences</taxon>
        <taxon>metagenomes</taxon>
        <taxon>ecological metagenomes</taxon>
    </lineage>
</organism>
<dbReference type="AlphaFoldDB" id="A0A382UXM5"/>
<gene>
    <name evidence="1" type="ORF">METZ01_LOCUS391877</name>
</gene>
<sequence>MKLDKTTALSPIDGRYGEQTKQLTKIFSEYGLMKYRLLIEIEWLIHLSNEKSISQLPKFSNNIIRQLFYIHKNFSSKDVKRIKTIEKRTNHDVKAVE</sequence>
<proteinExistence type="predicted"/>
<reference evidence="1" key="1">
    <citation type="submission" date="2018-05" db="EMBL/GenBank/DDBJ databases">
        <authorList>
            <person name="Lanie J.A."/>
            <person name="Ng W.-L."/>
            <person name="Kazmierczak K.M."/>
            <person name="Andrzejewski T.M."/>
            <person name="Davidsen T.M."/>
            <person name="Wayne K.J."/>
            <person name="Tettelin H."/>
            <person name="Glass J.I."/>
            <person name="Rusch D."/>
            <person name="Podicherti R."/>
            <person name="Tsui H.-C.T."/>
            <person name="Winkler M.E."/>
        </authorList>
    </citation>
    <scope>NUCLEOTIDE SEQUENCE</scope>
</reference>
<dbReference type="PANTHER" id="PTHR43411:SF1">
    <property type="entry name" value="ADENYLOSUCCINATE LYASE"/>
    <property type="match status" value="1"/>
</dbReference>
<evidence type="ECO:0008006" key="2">
    <source>
        <dbReference type="Google" id="ProtNLM"/>
    </source>
</evidence>
<dbReference type="InterPro" id="IPR008948">
    <property type="entry name" value="L-Aspartase-like"/>
</dbReference>
<dbReference type="SUPFAM" id="SSF48557">
    <property type="entry name" value="L-aspartase-like"/>
    <property type="match status" value="1"/>
</dbReference>
<dbReference type="InterPro" id="IPR024083">
    <property type="entry name" value="Fumarase/histidase_N"/>
</dbReference>
<protein>
    <recommendedName>
        <fullName evidence="2">Fumarate lyase N-terminal domain-containing protein</fullName>
    </recommendedName>
</protein>
<dbReference type="PANTHER" id="PTHR43411">
    <property type="entry name" value="ADENYLOSUCCINATE LYASE"/>
    <property type="match status" value="1"/>
</dbReference>
<evidence type="ECO:0000313" key="1">
    <source>
        <dbReference type="EMBL" id="SVD39023.1"/>
    </source>
</evidence>